<evidence type="ECO:0000313" key="2">
    <source>
        <dbReference type="EMBL" id="THX09126.1"/>
    </source>
</evidence>
<dbReference type="EMBL" id="QZAS01000021">
    <property type="protein sequence ID" value="THX09126.1"/>
    <property type="molecule type" value="Genomic_DNA"/>
</dbReference>
<dbReference type="AlphaFoldDB" id="A0A4S9CP70"/>
<comment type="caution">
    <text evidence="2">The sequence shown here is derived from an EMBL/GenBank/DDBJ whole genome shotgun (WGS) entry which is preliminary data.</text>
</comment>
<gene>
    <name evidence="2" type="ORF">D6D13_06167</name>
</gene>
<evidence type="ECO:0000256" key="1">
    <source>
        <dbReference type="SAM" id="MobiDB-lite"/>
    </source>
</evidence>
<reference evidence="2" key="1">
    <citation type="submission" date="2018-10" db="EMBL/GenBank/DDBJ databases">
        <title>Fifty Aureobasidium pullulans genomes reveal a recombining polyextremotolerant generalist.</title>
        <authorList>
            <person name="Gostincar C."/>
            <person name="Turk M."/>
            <person name="Zajc J."/>
            <person name="Gunde-Cimerman N."/>
        </authorList>
    </citation>
    <scope>NUCLEOTIDE SEQUENCE [LARGE SCALE GENOMIC DNA]</scope>
    <source>
        <strain evidence="2">EXF-10085</strain>
    </source>
</reference>
<name>A0A4S9CP70_AURPU</name>
<proteinExistence type="predicted"/>
<feature type="compositionally biased region" description="Polar residues" evidence="1">
    <location>
        <begin position="49"/>
        <end position="64"/>
    </location>
</feature>
<feature type="region of interest" description="Disordered" evidence="1">
    <location>
        <begin position="28"/>
        <end position="66"/>
    </location>
</feature>
<accession>A0A4S9CP70</accession>
<feature type="compositionally biased region" description="Polar residues" evidence="1">
    <location>
        <begin position="30"/>
        <end position="42"/>
    </location>
</feature>
<sequence length="137" mass="15949">MSSMSQTSVLTTSLHLQAVEDNHVAIGRAESTSNHTNDTIQNQDDEEFLTSNGQPTGQEPNLNPQWWPEHEHRRVPLYQSAVTHPHWYAIGGDTAAIRWFMWTMFSGCQIIQHAYSIPRFFGFHKYRKMQYKIANEW</sequence>
<organism evidence="2">
    <name type="scientific">Aureobasidium pullulans</name>
    <name type="common">Black yeast</name>
    <name type="synonym">Pullularia pullulans</name>
    <dbReference type="NCBI Taxonomy" id="5580"/>
    <lineage>
        <taxon>Eukaryota</taxon>
        <taxon>Fungi</taxon>
        <taxon>Dikarya</taxon>
        <taxon>Ascomycota</taxon>
        <taxon>Pezizomycotina</taxon>
        <taxon>Dothideomycetes</taxon>
        <taxon>Dothideomycetidae</taxon>
        <taxon>Dothideales</taxon>
        <taxon>Saccotheciaceae</taxon>
        <taxon>Aureobasidium</taxon>
    </lineage>
</organism>
<protein>
    <submittedName>
        <fullName evidence="2">Uncharacterized protein</fullName>
    </submittedName>
</protein>